<dbReference type="RefSeq" id="WP_150062505.1">
    <property type="nucleotide sequence ID" value="NZ_JACHII010000021.1"/>
</dbReference>
<dbReference type="AlphaFoldDB" id="A0A5M6IAY1"/>
<name>A0A5M6IAY1_9PROT</name>
<reference evidence="1 2" key="1">
    <citation type="submission" date="2019-09" db="EMBL/GenBank/DDBJ databases">
        <title>Genome sequence of Roseospira marina, one of the more divergent members of the non-sulfur purple photosynthetic bacterial family, the Rhodospirillaceae.</title>
        <authorList>
            <person name="Meyer T."/>
            <person name="Kyndt J."/>
        </authorList>
    </citation>
    <scope>NUCLEOTIDE SEQUENCE [LARGE SCALE GENOMIC DNA]</scope>
    <source>
        <strain evidence="1 2">DSM 15113</strain>
    </source>
</reference>
<gene>
    <name evidence="1" type="ORF">F1188_11185</name>
</gene>
<sequence length="100" mass="11141">MHVYQEFITIEGAACVELAANVYYTFRRGFRGDCTDPPEPDSCEVSRIEIECDGKRLPHAVEAWFANRIEADEEALQAELLRDHAGGIEDAADARREAAA</sequence>
<evidence type="ECO:0000313" key="1">
    <source>
        <dbReference type="EMBL" id="KAA5605454.1"/>
    </source>
</evidence>
<evidence type="ECO:0000313" key="2">
    <source>
        <dbReference type="Proteomes" id="UP000324065"/>
    </source>
</evidence>
<dbReference type="Proteomes" id="UP000324065">
    <property type="component" value="Unassembled WGS sequence"/>
</dbReference>
<accession>A0A5M6IAY1</accession>
<dbReference type="EMBL" id="VWPJ01000009">
    <property type="protein sequence ID" value="KAA5605454.1"/>
    <property type="molecule type" value="Genomic_DNA"/>
</dbReference>
<dbReference type="OrthoDB" id="7596894at2"/>
<keyword evidence="2" id="KW-1185">Reference proteome</keyword>
<organism evidence="1 2">
    <name type="scientific">Roseospira marina</name>
    <dbReference type="NCBI Taxonomy" id="140057"/>
    <lineage>
        <taxon>Bacteria</taxon>
        <taxon>Pseudomonadati</taxon>
        <taxon>Pseudomonadota</taxon>
        <taxon>Alphaproteobacteria</taxon>
        <taxon>Rhodospirillales</taxon>
        <taxon>Rhodospirillaceae</taxon>
        <taxon>Roseospira</taxon>
    </lineage>
</organism>
<proteinExistence type="predicted"/>
<comment type="caution">
    <text evidence="1">The sequence shown here is derived from an EMBL/GenBank/DDBJ whole genome shotgun (WGS) entry which is preliminary data.</text>
</comment>
<protein>
    <submittedName>
        <fullName evidence="1">Uncharacterized protein</fullName>
    </submittedName>
</protein>